<feature type="transmembrane region" description="Helical" evidence="8">
    <location>
        <begin position="280"/>
        <end position="307"/>
    </location>
</feature>
<keyword evidence="2" id="KW-0813">Transport</keyword>
<evidence type="ECO:0000256" key="7">
    <source>
        <dbReference type="ARBA" id="ARBA00023136"/>
    </source>
</evidence>
<feature type="transmembrane region" description="Helical" evidence="8">
    <location>
        <begin position="186"/>
        <end position="212"/>
    </location>
</feature>
<keyword evidence="10" id="KW-1185">Reference proteome</keyword>
<keyword evidence="5 8" id="KW-0812">Transmembrane</keyword>
<comment type="subcellular location">
    <subcellularLocation>
        <location evidence="1">Cell membrane</location>
        <topology evidence="1">Multi-pass membrane protein</topology>
    </subcellularLocation>
</comment>
<dbReference type="CDD" id="cd06579">
    <property type="entry name" value="TM_PBP1_transp_AraH_like"/>
    <property type="match status" value="1"/>
</dbReference>
<dbReference type="Proteomes" id="UP001139035">
    <property type="component" value="Unassembled WGS sequence"/>
</dbReference>
<evidence type="ECO:0000256" key="2">
    <source>
        <dbReference type="ARBA" id="ARBA00022448"/>
    </source>
</evidence>
<dbReference type="GO" id="GO:0005886">
    <property type="term" value="C:plasma membrane"/>
    <property type="evidence" value="ECO:0007669"/>
    <property type="project" value="UniProtKB-SubCell"/>
</dbReference>
<sequence length="346" mass="35020">MSDANLTATTRSADLDGKTRDRRAFDRSFGQQWLRKLALPIALVALLAGFALADDRILTSYNLLNIAQQTSYLALFAMAQMVVILTRGFDLSLGPTVSMVSVGAALAMAGMGGGEAGGLVVVTAALAAGLALAVACGLFNGVVVALLGVSPLVATLGSMNIAIGVATTISDGRPVQGVPSAFSQVFYTGSLLGLPIAIVIALVVGVALAFVLSRTVFGRSLYIIGTNPQAAAVAGIPVKRLLVYAYLLCSALAALGALMMTARTGSGEPNLGGTLSLQSIAAAVVGGTSLAGGRGGVATAVLGALFITILSNGMNLTRIDGYVQMIVLGAIVILGVVLDRLRLSAR</sequence>
<keyword evidence="6 8" id="KW-1133">Transmembrane helix</keyword>
<proteinExistence type="predicted"/>
<evidence type="ECO:0000256" key="3">
    <source>
        <dbReference type="ARBA" id="ARBA00022475"/>
    </source>
</evidence>
<feature type="transmembrane region" description="Helical" evidence="8">
    <location>
        <begin position="119"/>
        <end position="139"/>
    </location>
</feature>
<feature type="transmembrane region" description="Helical" evidence="8">
    <location>
        <begin position="241"/>
        <end position="260"/>
    </location>
</feature>
<feature type="transmembrane region" description="Helical" evidence="8">
    <location>
        <begin position="72"/>
        <end position="89"/>
    </location>
</feature>
<keyword evidence="7 8" id="KW-0472">Membrane</keyword>
<dbReference type="EMBL" id="JAJUWU010000016">
    <property type="protein sequence ID" value="MCE7029440.1"/>
    <property type="molecule type" value="Genomic_DNA"/>
</dbReference>
<evidence type="ECO:0000256" key="5">
    <source>
        <dbReference type="ARBA" id="ARBA00022692"/>
    </source>
</evidence>
<dbReference type="PANTHER" id="PTHR32196:SF21">
    <property type="entry name" value="ABC TRANSPORTER PERMEASE PROTEIN YPHD-RELATED"/>
    <property type="match status" value="1"/>
</dbReference>
<name>A0A9X1T6K7_9HYPH</name>
<evidence type="ECO:0000313" key="10">
    <source>
        <dbReference type="Proteomes" id="UP001139035"/>
    </source>
</evidence>
<feature type="transmembrane region" description="Helical" evidence="8">
    <location>
        <begin position="319"/>
        <end position="338"/>
    </location>
</feature>
<evidence type="ECO:0000313" key="9">
    <source>
        <dbReference type="EMBL" id="MCE7029440.1"/>
    </source>
</evidence>
<reference evidence="9" key="1">
    <citation type="submission" date="2022-01" db="EMBL/GenBank/DDBJ databases">
        <title>Jiella avicenniae sp. nov., a novel endophytic bacterium isolated from bark of Avicennia marina.</title>
        <authorList>
            <person name="Tuo L."/>
        </authorList>
    </citation>
    <scope>NUCLEOTIDE SEQUENCE</scope>
    <source>
        <strain evidence="9">CBK1P-4</strain>
    </source>
</reference>
<dbReference type="PANTHER" id="PTHR32196">
    <property type="entry name" value="ABC TRANSPORTER PERMEASE PROTEIN YPHD-RELATED-RELATED"/>
    <property type="match status" value="1"/>
</dbReference>
<organism evidence="9 10">
    <name type="scientific">Jiella avicenniae</name>
    <dbReference type="NCBI Taxonomy" id="2907202"/>
    <lineage>
        <taxon>Bacteria</taxon>
        <taxon>Pseudomonadati</taxon>
        <taxon>Pseudomonadota</taxon>
        <taxon>Alphaproteobacteria</taxon>
        <taxon>Hyphomicrobiales</taxon>
        <taxon>Aurantimonadaceae</taxon>
        <taxon>Jiella</taxon>
    </lineage>
</organism>
<evidence type="ECO:0000256" key="8">
    <source>
        <dbReference type="SAM" id="Phobius"/>
    </source>
</evidence>
<gene>
    <name evidence="9" type="ORF">LZD57_15725</name>
</gene>
<feature type="transmembrane region" description="Helical" evidence="8">
    <location>
        <begin position="33"/>
        <end position="52"/>
    </location>
</feature>
<dbReference type="GO" id="GO:0022857">
    <property type="term" value="F:transmembrane transporter activity"/>
    <property type="evidence" value="ECO:0007669"/>
    <property type="project" value="InterPro"/>
</dbReference>
<evidence type="ECO:0000256" key="4">
    <source>
        <dbReference type="ARBA" id="ARBA00022519"/>
    </source>
</evidence>
<dbReference type="RefSeq" id="WP_233720434.1">
    <property type="nucleotide sequence ID" value="NZ_JAJUWU010000016.1"/>
</dbReference>
<keyword evidence="4" id="KW-0997">Cell inner membrane</keyword>
<feature type="transmembrane region" description="Helical" evidence="8">
    <location>
        <begin position="96"/>
        <end position="113"/>
    </location>
</feature>
<keyword evidence="3" id="KW-1003">Cell membrane</keyword>
<evidence type="ECO:0000256" key="1">
    <source>
        <dbReference type="ARBA" id="ARBA00004651"/>
    </source>
</evidence>
<accession>A0A9X1T6K7</accession>
<evidence type="ECO:0000256" key="6">
    <source>
        <dbReference type="ARBA" id="ARBA00022989"/>
    </source>
</evidence>
<dbReference type="AlphaFoldDB" id="A0A9X1T6K7"/>
<feature type="transmembrane region" description="Helical" evidence="8">
    <location>
        <begin position="146"/>
        <end position="166"/>
    </location>
</feature>
<dbReference type="Pfam" id="PF02653">
    <property type="entry name" value="BPD_transp_2"/>
    <property type="match status" value="1"/>
</dbReference>
<protein>
    <submittedName>
        <fullName evidence="9">ABC transporter permease</fullName>
    </submittedName>
</protein>
<comment type="caution">
    <text evidence="9">The sequence shown here is derived from an EMBL/GenBank/DDBJ whole genome shotgun (WGS) entry which is preliminary data.</text>
</comment>
<dbReference type="InterPro" id="IPR001851">
    <property type="entry name" value="ABC_transp_permease"/>
</dbReference>